<protein>
    <submittedName>
        <fullName evidence="1">Uncharacterized protein</fullName>
    </submittedName>
</protein>
<reference evidence="1" key="1">
    <citation type="submission" date="2021-10" db="EMBL/GenBank/DDBJ databases">
        <title>Melipona bicolor Genome sequencing and assembly.</title>
        <authorList>
            <person name="Araujo N.S."/>
            <person name="Arias M.C."/>
        </authorList>
    </citation>
    <scope>NUCLEOTIDE SEQUENCE</scope>
    <source>
        <strain evidence="1">USP_2M_L1-L4_2017</strain>
        <tissue evidence="1">Whole body</tissue>
    </source>
</reference>
<evidence type="ECO:0000313" key="2">
    <source>
        <dbReference type="Proteomes" id="UP001177670"/>
    </source>
</evidence>
<organism evidence="1 2">
    <name type="scientific">Melipona bicolor</name>
    <dbReference type="NCBI Taxonomy" id="60889"/>
    <lineage>
        <taxon>Eukaryota</taxon>
        <taxon>Metazoa</taxon>
        <taxon>Ecdysozoa</taxon>
        <taxon>Arthropoda</taxon>
        <taxon>Hexapoda</taxon>
        <taxon>Insecta</taxon>
        <taxon>Pterygota</taxon>
        <taxon>Neoptera</taxon>
        <taxon>Endopterygota</taxon>
        <taxon>Hymenoptera</taxon>
        <taxon>Apocrita</taxon>
        <taxon>Aculeata</taxon>
        <taxon>Apoidea</taxon>
        <taxon>Anthophila</taxon>
        <taxon>Apidae</taxon>
        <taxon>Melipona</taxon>
    </lineage>
</organism>
<comment type="caution">
    <text evidence="1">The sequence shown here is derived from an EMBL/GenBank/DDBJ whole genome shotgun (WGS) entry which is preliminary data.</text>
</comment>
<dbReference type="AlphaFoldDB" id="A0AA40GCN9"/>
<sequence>MVDRNSAIGGTGVYAPEEYRWQYRNRKPATRHYRPLQLAGESAAGKLTRNFLWRKNFETQKSGISELLKVKEFRGEVPSSSRRLTNWIPGPVVISRAKEEEKFVDRWEGYGKGMGRVWEGYRIDSSERLCPWKLRVIAAECFRGLVR</sequence>
<dbReference type="EMBL" id="JAHYIQ010000001">
    <property type="protein sequence ID" value="KAK1135432.1"/>
    <property type="molecule type" value="Genomic_DNA"/>
</dbReference>
<proteinExistence type="predicted"/>
<accession>A0AA40GCN9</accession>
<evidence type="ECO:0000313" key="1">
    <source>
        <dbReference type="EMBL" id="KAK1135432.1"/>
    </source>
</evidence>
<gene>
    <name evidence="1" type="ORF">K0M31_000027</name>
</gene>
<keyword evidence="2" id="KW-1185">Reference proteome</keyword>
<name>A0AA40GCN9_9HYME</name>
<dbReference type="Proteomes" id="UP001177670">
    <property type="component" value="Unassembled WGS sequence"/>
</dbReference>